<evidence type="ECO:0000256" key="1">
    <source>
        <dbReference type="ARBA" id="ARBA00008748"/>
    </source>
</evidence>
<comment type="subcellular location">
    <subcellularLocation>
        <location evidence="6">Cytoplasm</location>
    </subcellularLocation>
</comment>
<keyword evidence="6" id="KW-0479">Metal-binding</keyword>
<feature type="binding site" evidence="6">
    <location>
        <begin position="212"/>
        <end position="216"/>
    </location>
    <ligand>
        <name>ATP</name>
        <dbReference type="ChEBI" id="CHEBI:30616"/>
    </ligand>
</feature>
<dbReference type="Gene3D" id="3.30.420.40">
    <property type="match status" value="2"/>
</dbReference>
<keyword evidence="2 6" id="KW-0808">Transferase</keyword>
<keyword evidence="5 6" id="KW-0067">ATP-binding</keyword>
<dbReference type="AlphaFoldDB" id="D6SLE7"/>
<comment type="caution">
    <text evidence="8">The sequence shown here is derived from an EMBL/GenBank/DDBJ whole genome shotgun (WGS) entry which is preliminary data.</text>
</comment>
<evidence type="ECO:0000313" key="9">
    <source>
        <dbReference type="Proteomes" id="UP000005496"/>
    </source>
</evidence>
<comment type="subunit">
    <text evidence="6">Homodimer.</text>
</comment>
<accession>D6SLE7</accession>
<dbReference type="RefSeq" id="WP_008868640.1">
    <property type="nucleotide sequence ID" value="NZ_ACJN02000001.1"/>
</dbReference>
<feature type="binding site" evidence="6">
    <location>
        <position position="14"/>
    </location>
    <ligand>
        <name>ATP</name>
        <dbReference type="ChEBI" id="CHEBI:30616"/>
    </ligand>
</feature>
<dbReference type="GO" id="GO:0008776">
    <property type="term" value="F:acetate kinase activity"/>
    <property type="evidence" value="ECO:0007669"/>
    <property type="project" value="UniProtKB-UniRule"/>
</dbReference>
<dbReference type="NCBIfam" id="TIGR00016">
    <property type="entry name" value="ackA"/>
    <property type="match status" value="1"/>
</dbReference>
<dbReference type="GO" id="GO:0005737">
    <property type="term" value="C:cytoplasm"/>
    <property type="evidence" value="ECO:0007669"/>
    <property type="project" value="UniProtKB-SubCell"/>
</dbReference>
<sequence length="404" mass="43643">MIILVLNSGSSSVKYQLLEMQDKTLLASGLVERIGQSGSAYKHERLPGTDTSQVFSNEQDIPDHSTALDLVVKLITGEQTGVIKDVSSINGIGHRIVHGGEDFNTPILVDDDVVEGIRAQIPLAPLHNPGGLAGIETAKRLMPGIPNVAVFDTAFHQTMPPEAYRMAIPAELYSELKIRRYGFHGTSHLYVAKQCAATLGQTLEQTSCITVHLGNGCSMAAVKQGRCVDTSMGLTPLAGLVMGTRSGDVDPALHAFLTDKKGYSIQDIDNLLNKKSGLLGLCGDNDMRDIHARIDKGDSDAELALKIFCRRVTQYIGQYMAILDKTQAICFTAGVGENDERVRELSCATLSGLGVVLDKKRNQEVRRGEICEISSPESRVKVLVIPTNEELEIATQTAQVLSSS</sequence>
<evidence type="ECO:0000256" key="6">
    <source>
        <dbReference type="HAMAP-Rule" id="MF_00020"/>
    </source>
</evidence>
<dbReference type="GO" id="GO:0006085">
    <property type="term" value="P:acetyl-CoA biosynthetic process"/>
    <property type="evidence" value="ECO:0007669"/>
    <property type="project" value="UniProtKB-UniRule"/>
</dbReference>
<dbReference type="PANTHER" id="PTHR21060">
    <property type="entry name" value="ACETATE KINASE"/>
    <property type="match status" value="1"/>
</dbReference>
<feature type="binding site" evidence="6">
    <location>
        <position position="7"/>
    </location>
    <ligand>
        <name>Mg(2+)</name>
        <dbReference type="ChEBI" id="CHEBI:18420"/>
    </ligand>
</feature>
<dbReference type="PRINTS" id="PR00471">
    <property type="entry name" value="ACETATEKNASE"/>
</dbReference>
<dbReference type="SUPFAM" id="SSF53067">
    <property type="entry name" value="Actin-like ATPase domain"/>
    <property type="match status" value="2"/>
</dbReference>
<keyword evidence="6" id="KW-0460">Magnesium</keyword>
<dbReference type="Proteomes" id="UP000005496">
    <property type="component" value="Unassembled WGS sequence"/>
</dbReference>
<dbReference type="CDD" id="cd24010">
    <property type="entry name" value="ASKHA_NBD_AcK_PK"/>
    <property type="match status" value="1"/>
</dbReference>
<dbReference type="UniPathway" id="UPA00340">
    <property type="reaction ID" value="UER00458"/>
</dbReference>
<feature type="site" description="Transition state stabilizer" evidence="6">
    <location>
        <position position="245"/>
    </location>
</feature>
<evidence type="ECO:0000256" key="5">
    <source>
        <dbReference type="ARBA" id="ARBA00022840"/>
    </source>
</evidence>
<keyword evidence="6" id="KW-0963">Cytoplasm</keyword>
<dbReference type="GO" id="GO:0006083">
    <property type="term" value="P:acetate metabolic process"/>
    <property type="evidence" value="ECO:0007669"/>
    <property type="project" value="TreeGrafter"/>
</dbReference>
<dbReference type="PROSITE" id="PS01075">
    <property type="entry name" value="ACETATE_KINASE_1"/>
    <property type="match status" value="1"/>
</dbReference>
<feature type="site" description="Transition state stabilizer" evidence="6">
    <location>
        <position position="184"/>
    </location>
</feature>
<dbReference type="PIRSF" id="PIRSF000722">
    <property type="entry name" value="Acetate_prop_kin"/>
    <property type="match status" value="1"/>
</dbReference>
<dbReference type="HAMAP" id="MF_00020">
    <property type="entry name" value="Acetate_kinase"/>
    <property type="match status" value="1"/>
</dbReference>
<comment type="catalytic activity">
    <reaction evidence="6">
        <text>acetate + ATP = acetyl phosphate + ADP</text>
        <dbReference type="Rhea" id="RHEA:11352"/>
        <dbReference type="ChEBI" id="CHEBI:22191"/>
        <dbReference type="ChEBI" id="CHEBI:30089"/>
        <dbReference type="ChEBI" id="CHEBI:30616"/>
        <dbReference type="ChEBI" id="CHEBI:456216"/>
        <dbReference type="EC" id="2.7.2.1"/>
    </reaction>
</comment>
<dbReference type="InterPro" id="IPR000890">
    <property type="entry name" value="Aliphatic_acid_kin_short-chain"/>
</dbReference>
<dbReference type="GO" id="GO:0005524">
    <property type="term" value="F:ATP binding"/>
    <property type="evidence" value="ECO:0007669"/>
    <property type="project" value="UniProtKB-KW"/>
</dbReference>
<dbReference type="EC" id="2.7.2.1" evidence="6"/>
<comment type="function">
    <text evidence="6">Catalyzes the formation of acetyl phosphate from acetate and ATP. Can also catalyze the reverse reaction.</text>
</comment>
<dbReference type="InterPro" id="IPR023865">
    <property type="entry name" value="Aliphatic_acid_kinase_CS"/>
</dbReference>
<evidence type="ECO:0000256" key="2">
    <source>
        <dbReference type="ARBA" id="ARBA00022679"/>
    </source>
</evidence>
<feature type="binding site" evidence="6">
    <location>
        <position position="389"/>
    </location>
    <ligand>
        <name>Mg(2+)</name>
        <dbReference type="ChEBI" id="CHEBI:18420"/>
    </ligand>
</feature>
<dbReference type="InterPro" id="IPR004372">
    <property type="entry name" value="Ac/propionate_kinase"/>
</dbReference>
<dbReference type="InterPro" id="IPR043129">
    <property type="entry name" value="ATPase_NBD"/>
</dbReference>
<dbReference type="GO" id="GO:0000287">
    <property type="term" value="F:magnesium ion binding"/>
    <property type="evidence" value="ECO:0007669"/>
    <property type="project" value="UniProtKB-UniRule"/>
</dbReference>
<keyword evidence="9" id="KW-1185">Reference proteome</keyword>
<dbReference type="Pfam" id="PF00871">
    <property type="entry name" value="Acetate_kinase"/>
    <property type="match status" value="1"/>
</dbReference>
<dbReference type="PANTHER" id="PTHR21060:SF15">
    <property type="entry name" value="ACETATE KINASE-RELATED"/>
    <property type="match status" value="1"/>
</dbReference>
<reference evidence="8" key="1">
    <citation type="submission" date="2010-05" db="EMBL/GenBank/DDBJ databases">
        <title>The draft genome of Desulfonatronospira thiodismutans ASO3-1.</title>
        <authorList>
            <consortium name="US DOE Joint Genome Institute (JGI-PGF)"/>
            <person name="Lucas S."/>
            <person name="Copeland A."/>
            <person name="Lapidus A."/>
            <person name="Cheng J.-F."/>
            <person name="Bruce D."/>
            <person name="Goodwin L."/>
            <person name="Pitluck S."/>
            <person name="Chertkov O."/>
            <person name="Brettin T."/>
            <person name="Detter J.C."/>
            <person name="Han C."/>
            <person name="Land M.L."/>
            <person name="Hauser L."/>
            <person name="Kyrpides N."/>
            <person name="Mikhailova N."/>
            <person name="Muyzer G."/>
            <person name="Woyke T."/>
        </authorList>
    </citation>
    <scope>NUCLEOTIDE SEQUENCE [LARGE SCALE GENOMIC DNA]</scope>
    <source>
        <strain evidence="8">ASO3-1</strain>
    </source>
</reference>
<feature type="binding site" evidence="6">
    <location>
        <begin position="334"/>
        <end position="338"/>
    </location>
    <ligand>
        <name>ATP</name>
        <dbReference type="ChEBI" id="CHEBI:30616"/>
    </ligand>
</feature>
<keyword evidence="3 6" id="KW-0547">Nucleotide-binding</keyword>
<evidence type="ECO:0000256" key="4">
    <source>
        <dbReference type="ARBA" id="ARBA00022777"/>
    </source>
</evidence>
<keyword evidence="4 6" id="KW-0418">Kinase</keyword>
<evidence type="ECO:0000256" key="7">
    <source>
        <dbReference type="RuleBase" id="RU003835"/>
    </source>
</evidence>
<protein>
    <recommendedName>
        <fullName evidence="6">Acetate kinase</fullName>
        <ecNumber evidence="6">2.7.2.1</ecNumber>
    </recommendedName>
    <alternativeName>
        <fullName evidence="6">Acetokinase</fullName>
    </alternativeName>
</protein>
<name>D6SLE7_9BACT</name>
<gene>
    <name evidence="6" type="primary">ackA</name>
    <name evidence="8" type="ORF">Dthio_PD2932</name>
</gene>
<comment type="similarity">
    <text evidence="1 6 7">Belongs to the acetokinase family.</text>
</comment>
<organism evidence="8 9">
    <name type="scientific">Desulfonatronospira thiodismutans ASO3-1</name>
    <dbReference type="NCBI Taxonomy" id="555779"/>
    <lineage>
        <taxon>Bacteria</taxon>
        <taxon>Pseudomonadati</taxon>
        <taxon>Thermodesulfobacteriota</taxon>
        <taxon>Desulfovibrionia</taxon>
        <taxon>Desulfovibrionales</taxon>
        <taxon>Desulfonatronovibrionaceae</taxon>
        <taxon>Desulfonatronospira</taxon>
    </lineage>
</organism>
<feature type="binding site" evidence="6">
    <location>
        <position position="95"/>
    </location>
    <ligand>
        <name>substrate</name>
    </ligand>
</feature>
<dbReference type="eggNOG" id="COG0282">
    <property type="taxonomic scope" value="Bacteria"/>
</dbReference>
<evidence type="ECO:0000313" key="8">
    <source>
        <dbReference type="EMBL" id="EFI35508.1"/>
    </source>
</evidence>
<feature type="active site" description="Proton donor/acceptor" evidence="6">
    <location>
        <position position="152"/>
    </location>
</feature>
<evidence type="ECO:0000256" key="3">
    <source>
        <dbReference type="ARBA" id="ARBA00022741"/>
    </source>
</evidence>
<comment type="pathway">
    <text evidence="6">Metabolic intermediate biosynthesis; acetyl-CoA biosynthesis; acetyl-CoA from acetate: step 1/2.</text>
</comment>
<dbReference type="OrthoDB" id="9802453at2"/>
<feature type="binding site" evidence="6">
    <location>
        <begin position="286"/>
        <end position="288"/>
    </location>
    <ligand>
        <name>ATP</name>
        <dbReference type="ChEBI" id="CHEBI:30616"/>
    </ligand>
</feature>
<proteinExistence type="inferred from homology"/>
<dbReference type="EMBL" id="ACJN02000001">
    <property type="protein sequence ID" value="EFI35508.1"/>
    <property type="molecule type" value="Genomic_DNA"/>
</dbReference>
<comment type="cofactor">
    <cofactor evidence="6">
        <name>Mg(2+)</name>
        <dbReference type="ChEBI" id="CHEBI:18420"/>
    </cofactor>
    <cofactor evidence="6">
        <name>Mn(2+)</name>
        <dbReference type="ChEBI" id="CHEBI:29035"/>
    </cofactor>
    <text evidence="6">Mg(2+). Can also accept Mn(2+).</text>
</comment>